<dbReference type="Pfam" id="PF09251">
    <property type="entry name" value="PhageP22-tail"/>
    <property type="match status" value="1"/>
</dbReference>
<dbReference type="Gene3D" id="2.10.10.80">
    <property type="match status" value="1"/>
</dbReference>
<feature type="domain" description="P22 tailspike C-terminal" evidence="1">
    <location>
        <begin position="129"/>
        <end position="666"/>
    </location>
</feature>
<dbReference type="InterPro" id="IPR012332">
    <property type="entry name" value="Autotransporter_pectin_lyase_C"/>
</dbReference>
<dbReference type="Pfam" id="PF18668">
    <property type="entry name" value="Tail_spike_N"/>
    <property type="match status" value="1"/>
</dbReference>
<sequence length="667" mass="71938">MTTTPTQNNVPSESPRDLKFNAGKIDEYVTSMGWTYTDRFGQKHYTIEGNNYLAQQAIAAFGYITLDSFEDGNTLTLPNQVLRLESTGEYYRWDGILPKIVPTNSTPETTGGIGVGKWLSVGDAVFRKEANKKFKYSVKLSDYMTLQEAATAAVDGLLIDIDYNFTDGETVDFGGKDLTIICKKSFISDGSIVFTNLGSGSIIEDISLKSESTPFVIYRFDENGAWRDSASVLAGLSQRRDKGYQPTVNDIDIWSSLSPTIQNQNINCELILGANCSGVTIIRPTGEFAIIRSIMNNNVTIQDPDFLGGKGGFGSIVFANYDGTAYGYGNKVIGGRVRYGSFSSIAFLRNKGYEGGVCGFESYRCGESGVKTWQNEVGPRSARCYELTFESITTIQCYYDGIDCNADYGTVTTRVDDYPVSQYPSGQLPTKHRIRHIFTEDAKGVGAWWDGQGVYVENVTTKHAHKTGVWSRGTNCILVNLTTIGCNSDNGSYNHLTCEGSDQIIGASVTVYSGISGYAIYAPGSQASNIYTNKGLGAGAVLLTAINNSRLGNTEIASQTGTATLRMRPSAYLVTNDGVKIDAVTQVSTPGAESASLTISPVQGGSYGKGMSLNAGGTGQMVIPAAGQLLGDVALTQNGTLAFYLDSGILKILYRREDGTFNRVTIG</sequence>
<dbReference type="Gene3D" id="2.160.20.20">
    <property type="match status" value="1"/>
</dbReference>
<reference evidence="3" key="1">
    <citation type="submission" date="2018-06" db="EMBL/GenBank/DDBJ databases">
        <authorList>
            <person name="Ashton P.M."/>
            <person name="Dallman T."/>
            <person name="Nair S."/>
            <person name="De Pinna E."/>
            <person name="Peters T."/>
            <person name="Grant K."/>
        </authorList>
    </citation>
    <scope>NUCLEOTIDE SEQUENCE</scope>
    <source>
        <strain evidence="3">187601</strain>
    </source>
</reference>
<dbReference type="SUPFAM" id="SSF51126">
    <property type="entry name" value="Pectin lyase-like"/>
    <property type="match status" value="1"/>
</dbReference>
<feature type="domain" description="Tail spike TSP1/Gp66 N-terminal" evidence="2">
    <location>
        <begin position="63"/>
        <end position="123"/>
    </location>
</feature>
<accession>A0A5W5JDH1</accession>
<organism evidence="3">
    <name type="scientific">Salmonella enterica subsp. enterica serovar Saintpaul</name>
    <dbReference type="NCBI Taxonomy" id="90105"/>
    <lineage>
        <taxon>Bacteria</taxon>
        <taxon>Pseudomonadati</taxon>
        <taxon>Pseudomonadota</taxon>
        <taxon>Gammaproteobacteria</taxon>
        <taxon>Enterobacterales</taxon>
        <taxon>Enterobacteriaceae</taxon>
        <taxon>Salmonella</taxon>
    </lineage>
</organism>
<dbReference type="InterPro" id="IPR015331">
    <property type="entry name" value="P22_tailspike_C"/>
</dbReference>
<evidence type="ECO:0000313" key="3">
    <source>
        <dbReference type="EMBL" id="EBX1943203.1"/>
    </source>
</evidence>
<dbReference type="EMBL" id="AAHKMO010000005">
    <property type="protein sequence ID" value="EBX1943203.1"/>
    <property type="molecule type" value="Genomic_DNA"/>
</dbReference>
<protein>
    <submittedName>
        <fullName evidence="3">Phage tail protein</fullName>
    </submittedName>
</protein>
<proteinExistence type="predicted"/>
<evidence type="ECO:0000259" key="2">
    <source>
        <dbReference type="Pfam" id="PF18668"/>
    </source>
</evidence>
<evidence type="ECO:0000259" key="1">
    <source>
        <dbReference type="Pfam" id="PF09251"/>
    </source>
</evidence>
<name>A0A5W5JDH1_SALET</name>
<comment type="caution">
    <text evidence="3">The sequence shown here is derived from an EMBL/GenBank/DDBJ whole genome shotgun (WGS) entry which is preliminary data.</text>
</comment>
<dbReference type="AlphaFoldDB" id="A0A5W5JDH1"/>
<gene>
    <name evidence="3" type="ORF">DRD48_05870</name>
</gene>
<dbReference type="InterPro" id="IPR040775">
    <property type="entry name" value="Tail_spike_N"/>
</dbReference>
<dbReference type="InterPro" id="IPR011050">
    <property type="entry name" value="Pectin_lyase_fold/virulence"/>
</dbReference>